<gene>
    <name evidence="1" type="ORF">FB45DRAFT_1116980</name>
</gene>
<accession>A0AAD7FAM3</accession>
<protein>
    <recommendedName>
        <fullName evidence="3">F-box domain-containing protein</fullName>
    </recommendedName>
</protein>
<proteinExistence type="predicted"/>
<keyword evidence="2" id="KW-1185">Reference proteome</keyword>
<name>A0AAD7FAM3_9AGAR</name>
<organism evidence="1 2">
    <name type="scientific">Roridomyces roridus</name>
    <dbReference type="NCBI Taxonomy" id="1738132"/>
    <lineage>
        <taxon>Eukaryota</taxon>
        <taxon>Fungi</taxon>
        <taxon>Dikarya</taxon>
        <taxon>Basidiomycota</taxon>
        <taxon>Agaricomycotina</taxon>
        <taxon>Agaricomycetes</taxon>
        <taxon>Agaricomycetidae</taxon>
        <taxon>Agaricales</taxon>
        <taxon>Marasmiineae</taxon>
        <taxon>Mycenaceae</taxon>
        <taxon>Roridomyces</taxon>
    </lineage>
</organism>
<sequence>MSTVEHCGRDSLSEDVGSNFSLQPARIAPSLRPFGLPRDLDDQLIEEIARGINTPSDSERRRALRSLAFWISVPPNIPTLPTVVELTLHRVEFTNWTTMSQFLEHFPSLRHFREFNVVIGQTPIGARMSALPELQTLRLSAEPYLTRELVAVSHPLVALELWLDLPVRFGTPRLQLMSQYLRKLGNHLHHLHICVPRGLRFLDSPTSLDVQSNTSLSRLTIEHFIQCSISSTNEIHLGIDPVLASLLSNILSQRPIQHLVLEVLTVDAGDPNTRRLRQHEFTLRDMGVRSLTLYIGDRFEFSVAGHGVEYWPQGLKERLGEEFGGGDSDWRGQILFELRV</sequence>
<evidence type="ECO:0000313" key="1">
    <source>
        <dbReference type="EMBL" id="KAJ7612538.1"/>
    </source>
</evidence>
<evidence type="ECO:0008006" key="3">
    <source>
        <dbReference type="Google" id="ProtNLM"/>
    </source>
</evidence>
<dbReference type="Proteomes" id="UP001221142">
    <property type="component" value="Unassembled WGS sequence"/>
</dbReference>
<dbReference type="EMBL" id="JARKIF010000030">
    <property type="protein sequence ID" value="KAJ7612538.1"/>
    <property type="molecule type" value="Genomic_DNA"/>
</dbReference>
<evidence type="ECO:0000313" key="2">
    <source>
        <dbReference type="Proteomes" id="UP001221142"/>
    </source>
</evidence>
<dbReference type="SUPFAM" id="SSF52047">
    <property type="entry name" value="RNI-like"/>
    <property type="match status" value="1"/>
</dbReference>
<dbReference type="AlphaFoldDB" id="A0AAD7FAM3"/>
<reference evidence="1" key="1">
    <citation type="submission" date="2023-03" db="EMBL/GenBank/DDBJ databases">
        <title>Massive genome expansion in bonnet fungi (Mycena s.s.) driven by repeated elements and novel gene families across ecological guilds.</title>
        <authorList>
            <consortium name="Lawrence Berkeley National Laboratory"/>
            <person name="Harder C.B."/>
            <person name="Miyauchi S."/>
            <person name="Viragh M."/>
            <person name="Kuo A."/>
            <person name="Thoen E."/>
            <person name="Andreopoulos B."/>
            <person name="Lu D."/>
            <person name="Skrede I."/>
            <person name="Drula E."/>
            <person name="Henrissat B."/>
            <person name="Morin E."/>
            <person name="Kohler A."/>
            <person name="Barry K."/>
            <person name="LaButti K."/>
            <person name="Morin E."/>
            <person name="Salamov A."/>
            <person name="Lipzen A."/>
            <person name="Mereny Z."/>
            <person name="Hegedus B."/>
            <person name="Baldrian P."/>
            <person name="Stursova M."/>
            <person name="Weitz H."/>
            <person name="Taylor A."/>
            <person name="Grigoriev I.V."/>
            <person name="Nagy L.G."/>
            <person name="Martin F."/>
            <person name="Kauserud H."/>
        </authorList>
    </citation>
    <scope>NUCLEOTIDE SEQUENCE</scope>
    <source>
        <strain evidence="1">9284</strain>
    </source>
</reference>
<comment type="caution">
    <text evidence="1">The sequence shown here is derived from an EMBL/GenBank/DDBJ whole genome shotgun (WGS) entry which is preliminary data.</text>
</comment>